<protein>
    <recommendedName>
        <fullName evidence="4 5">Large ribosomal subunit protein uL29</fullName>
    </recommendedName>
</protein>
<reference evidence="6 7" key="1">
    <citation type="journal article" date="2018" name="Mar. Genomics">
        <title>Complete genome sequence of Marinifilaceae bacterium strain SPP2, isolated from the Antarctic marine sediment.</title>
        <authorList>
            <person name="Watanabe M."/>
            <person name="Kojima H."/>
            <person name="Fukui M."/>
        </authorList>
    </citation>
    <scope>NUCLEOTIDE SEQUENCE [LARGE SCALE GENOMIC DNA]</scope>
    <source>
        <strain evidence="6 7">SPP2</strain>
    </source>
</reference>
<dbReference type="RefSeq" id="WP_096428440.1">
    <property type="nucleotide sequence ID" value="NZ_AP018042.1"/>
</dbReference>
<keyword evidence="2 5" id="KW-0689">Ribosomal protein</keyword>
<evidence type="ECO:0000256" key="1">
    <source>
        <dbReference type="ARBA" id="ARBA00009254"/>
    </source>
</evidence>
<sequence>MKNSEIKELTTTEIVEKVDFEKSTLTRFKLNHAISPLENPLQIKVTRRNIARLVTELRHRQLTDK</sequence>
<evidence type="ECO:0000256" key="3">
    <source>
        <dbReference type="ARBA" id="ARBA00023274"/>
    </source>
</evidence>
<reference evidence="7" key="2">
    <citation type="journal article" date="2020" name="Antonie Van Leeuwenhoek">
        <title>Labilibaculum antarcticum sp. nov., a novel facultative anaerobic, psychrotorelant bacterium isolated from marine sediment of Antarctica.</title>
        <authorList>
            <person name="Watanabe M."/>
            <person name="Kojima H."/>
            <person name="Fukui M."/>
        </authorList>
    </citation>
    <scope>NUCLEOTIDE SEQUENCE [LARGE SCALE GENOMIC DNA]</scope>
    <source>
        <strain evidence="7">SPP2</strain>
    </source>
</reference>
<dbReference type="OrthoDB" id="5296761at2"/>
<dbReference type="PROSITE" id="PS00579">
    <property type="entry name" value="RIBOSOMAL_L29"/>
    <property type="match status" value="1"/>
</dbReference>
<evidence type="ECO:0000313" key="6">
    <source>
        <dbReference type="EMBL" id="BAX79542.1"/>
    </source>
</evidence>
<dbReference type="KEGG" id="mbas:ALGA_1156"/>
<dbReference type="AlphaFoldDB" id="A0A1Y1CHQ3"/>
<keyword evidence="7" id="KW-1185">Reference proteome</keyword>
<dbReference type="NCBIfam" id="TIGR00012">
    <property type="entry name" value="L29"/>
    <property type="match status" value="1"/>
</dbReference>
<comment type="similarity">
    <text evidence="1 5">Belongs to the universal ribosomal protein uL29 family.</text>
</comment>
<evidence type="ECO:0000256" key="4">
    <source>
        <dbReference type="ARBA" id="ARBA00035204"/>
    </source>
</evidence>
<dbReference type="SUPFAM" id="SSF46561">
    <property type="entry name" value="Ribosomal protein L29 (L29p)"/>
    <property type="match status" value="1"/>
</dbReference>
<dbReference type="HAMAP" id="MF_00374">
    <property type="entry name" value="Ribosomal_uL29"/>
    <property type="match status" value="1"/>
</dbReference>
<dbReference type="InterPro" id="IPR018254">
    <property type="entry name" value="Ribosomal_uL29_CS"/>
</dbReference>
<dbReference type="GO" id="GO:0003735">
    <property type="term" value="F:structural constituent of ribosome"/>
    <property type="evidence" value="ECO:0007669"/>
    <property type="project" value="InterPro"/>
</dbReference>
<dbReference type="Proteomes" id="UP000218267">
    <property type="component" value="Chromosome"/>
</dbReference>
<proteinExistence type="inferred from homology"/>
<evidence type="ECO:0000313" key="7">
    <source>
        <dbReference type="Proteomes" id="UP000218267"/>
    </source>
</evidence>
<dbReference type="Gene3D" id="1.10.287.310">
    <property type="match status" value="1"/>
</dbReference>
<dbReference type="GO" id="GO:0005840">
    <property type="term" value="C:ribosome"/>
    <property type="evidence" value="ECO:0007669"/>
    <property type="project" value="UniProtKB-KW"/>
</dbReference>
<dbReference type="Pfam" id="PF00831">
    <property type="entry name" value="Ribosomal_L29"/>
    <property type="match status" value="1"/>
</dbReference>
<accession>A0A1Y1CHQ3</accession>
<organism evidence="6 7">
    <name type="scientific">Labilibaculum antarcticum</name>
    <dbReference type="NCBI Taxonomy" id="1717717"/>
    <lineage>
        <taxon>Bacteria</taxon>
        <taxon>Pseudomonadati</taxon>
        <taxon>Bacteroidota</taxon>
        <taxon>Bacteroidia</taxon>
        <taxon>Marinilabiliales</taxon>
        <taxon>Marinifilaceae</taxon>
        <taxon>Labilibaculum</taxon>
    </lineage>
</organism>
<evidence type="ECO:0000256" key="2">
    <source>
        <dbReference type="ARBA" id="ARBA00022980"/>
    </source>
</evidence>
<gene>
    <name evidence="5" type="primary">rpmC</name>
    <name evidence="6" type="ORF">ALGA_1156</name>
</gene>
<dbReference type="InterPro" id="IPR036049">
    <property type="entry name" value="Ribosomal_uL29_sf"/>
</dbReference>
<name>A0A1Y1CHQ3_9BACT</name>
<dbReference type="InterPro" id="IPR001854">
    <property type="entry name" value="Ribosomal_uL29"/>
</dbReference>
<dbReference type="GO" id="GO:0006412">
    <property type="term" value="P:translation"/>
    <property type="evidence" value="ECO:0007669"/>
    <property type="project" value="UniProtKB-UniRule"/>
</dbReference>
<evidence type="ECO:0000256" key="5">
    <source>
        <dbReference type="HAMAP-Rule" id="MF_00374"/>
    </source>
</evidence>
<dbReference type="EMBL" id="AP018042">
    <property type="protein sequence ID" value="BAX79542.1"/>
    <property type="molecule type" value="Genomic_DNA"/>
</dbReference>
<dbReference type="GO" id="GO:1990904">
    <property type="term" value="C:ribonucleoprotein complex"/>
    <property type="evidence" value="ECO:0007669"/>
    <property type="project" value="UniProtKB-KW"/>
</dbReference>
<keyword evidence="3 5" id="KW-0687">Ribonucleoprotein</keyword>